<dbReference type="GO" id="GO:0004523">
    <property type="term" value="F:RNA-DNA hybrid ribonuclease activity"/>
    <property type="evidence" value="ECO:0007669"/>
    <property type="project" value="UniProtKB-EC"/>
</dbReference>
<sequence length="177" mass="19893">MSDTNYVQSLDSRKDLVRRYGKRLPTIHAVQKLDINDGPSEEPKALPLKWLTDKPVWVGQWPMTSEKIEALEKRRKILDTIIVDQDSSGKGKTSRRGQMTDGLFILLHPYDSSILMTATTQASMETLNNLPKSKSGCQQQKAIDYFVFQDSGGRTVDITGNTCIVKIFIHVVVIKGL</sequence>
<name>A0A061HVY1_CRIGR</name>
<proteinExistence type="predicted"/>
<keyword evidence="1" id="KW-0378">Hydrolase</keyword>
<reference evidence="2" key="1">
    <citation type="journal article" date="2013" name="Nat. Biotechnol.">
        <title>Chinese hamster genome sequenced from sorted chromosomes.</title>
        <authorList>
            <person name="Brinkrolf K."/>
            <person name="Rupp O."/>
            <person name="Laux H."/>
            <person name="Kollin F."/>
            <person name="Ernst W."/>
            <person name="Linke B."/>
            <person name="Kofler R."/>
            <person name="Romand S."/>
            <person name="Hesse F."/>
            <person name="Budach W.E."/>
            <person name="Galosy S."/>
            <person name="Muller D."/>
            <person name="Noll T."/>
            <person name="Wienberg J."/>
            <person name="Jostock T."/>
            <person name="Leonard M."/>
            <person name="Grillari J."/>
            <person name="Tauch A."/>
            <person name="Goesmann A."/>
            <person name="Helk B."/>
            <person name="Mott J.E."/>
            <person name="Puhler A."/>
            <person name="Borth N."/>
        </authorList>
    </citation>
    <scope>NUCLEOTIDE SEQUENCE [LARGE SCALE GENOMIC DNA]</scope>
    <source>
        <strain evidence="2">17A/GY</strain>
    </source>
</reference>
<accession>A0A061HVY1</accession>
<dbReference type="EMBL" id="KE682649">
    <property type="protein sequence ID" value="ERE66477.1"/>
    <property type="molecule type" value="Genomic_DNA"/>
</dbReference>
<evidence type="ECO:0000313" key="1">
    <source>
        <dbReference type="EMBL" id="ERE66477.1"/>
    </source>
</evidence>
<gene>
    <name evidence="1" type="ORF">H671_8g19391</name>
</gene>
<dbReference type="EC" id="3.1.26.4" evidence="1"/>
<organism evidence="1 2">
    <name type="scientific">Cricetulus griseus</name>
    <name type="common">Chinese hamster</name>
    <name type="synonym">Cricetulus barabensis griseus</name>
    <dbReference type="NCBI Taxonomy" id="10029"/>
    <lineage>
        <taxon>Eukaryota</taxon>
        <taxon>Metazoa</taxon>
        <taxon>Chordata</taxon>
        <taxon>Craniata</taxon>
        <taxon>Vertebrata</taxon>
        <taxon>Euteleostomi</taxon>
        <taxon>Mammalia</taxon>
        <taxon>Eutheria</taxon>
        <taxon>Euarchontoglires</taxon>
        <taxon>Glires</taxon>
        <taxon>Rodentia</taxon>
        <taxon>Myomorpha</taxon>
        <taxon>Muroidea</taxon>
        <taxon>Cricetidae</taxon>
        <taxon>Cricetinae</taxon>
        <taxon>Cricetulus</taxon>
    </lineage>
</organism>
<protein>
    <submittedName>
        <fullName evidence="1">Putative HERV-K-7p22.1 provirus ancestral Pol protein</fullName>
        <ecNumber evidence="1">3.1.26.4</ecNumber>
    </submittedName>
</protein>
<evidence type="ECO:0000313" key="2">
    <source>
        <dbReference type="Proteomes" id="UP000030759"/>
    </source>
</evidence>
<dbReference type="Proteomes" id="UP000030759">
    <property type="component" value="Unassembled WGS sequence"/>
</dbReference>
<dbReference type="AlphaFoldDB" id="A0A061HVY1"/>